<dbReference type="Gene3D" id="1.20.120.1760">
    <property type="match status" value="1"/>
</dbReference>
<feature type="transmembrane region" description="Helical" evidence="16">
    <location>
        <begin position="99"/>
        <end position="118"/>
    </location>
</feature>
<proteinExistence type="inferred from homology"/>
<evidence type="ECO:0000256" key="10">
    <source>
        <dbReference type="ARBA" id="ARBA00023098"/>
    </source>
</evidence>
<dbReference type="Pfam" id="PF01066">
    <property type="entry name" value="CDP-OH_P_transf"/>
    <property type="match status" value="1"/>
</dbReference>
<evidence type="ECO:0000256" key="16">
    <source>
        <dbReference type="SAM" id="Phobius"/>
    </source>
</evidence>
<evidence type="ECO:0000256" key="4">
    <source>
        <dbReference type="ARBA" id="ARBA00013170"/>
    </source>
</evidence>
<dbReference type="EC" id="2.7.8.5" evidence="4"/>
<sequence length="189" mass="20578">MMIMLIKQIPNMLTTLRLMLALPISWLILEGNYGLVLWVAAFAGFTDGVDGWIARKLDATSRYGGIVDPLADKLLLGCIFVSLAVVGQLPWWVAATVVLRDLVIVIGAVTYHFLYGAYEAEPSLLGKLSTLLQIVFAILVLISQLTPLVAQTFLEFAQWSVIILAAASGGHYVFTWAARARASAAVLKE</sequence>
<evidence type="ECO:0000256" key="5">
    <source>
        <dbReference type="ARBA" id="ARBA00014944"/>
    </source>
</evidence>
<evidence type="ECO:0000256" key="12">
    <source>
        <dbReference type="ARBA" id="ARBA00023209"/>
    </source>
</evidence>
<dbReference type="InterPro" id="IPR004570">
    <property type="entry name" value="Phosphatidylglycerol_P_synth"/>
</dbReference>
<evidence type="ECO:0000256" key="13">
    <source>
        <dbReference type="ARBA" id="ARBA00023264"/>
    </source>
</evidence>
<feature type="transmembrane region" description="Helical" evidence="16">
    <location>
        <begin position="156"/>
        <end position="178"/>
    </location>
</feature>
<dbReference type="InterPro" id="IPR000462">
    <property type="entry name" value="CDP-OH_P_trans"/>
</dbReference>
<evidence type="ECO:0000256" key="11">
    <source>
        <dbReference type="ARBA" id="ARBA00023136"/>
    </source>
</evidence>
<dbReference type="PANTHER" id="PTHR14269">
    <property type="entry name" value="CDP-DIACYLGLYCEROL--GLYCEROL-3-PHOSPHATE 3-PHOSPHATIDYLTRANSFERASE-RELATED"/>
    <property type="match status" value="1"/>
</dbReference>
<keyword evidence="7 15" id="KW-0808">Transferase</keyword>
<keyword evidence="11 16" id="KW-0472">Membrane</keyword>
<gene>
    <name evidence="17" type="ORF">EYC98_06640</name>
</gene>
<keyword evidence="18" id="KW-1185">Reference proteome</keyword>
<evidence type="ECO:0000256" key="8">
    <source>
        <dbReference type="ARBA" id="ARBA00022692"/>
    </source>
</evidence>
<keyword evidence="13" id="KW-1208">Phospholipid metabolism</keyword>
<dbReference type="PIRSF" id="PIRSF000847">
    <property type="entry name" value="Phos_ph_gly_syn"/>
    <property type="match status" value="1"/>
</dbReference>
<name>A0ABT3TED6_9GAMM</name>
<keyword evidence="9 16" id="KW-1133">Transmembrane helix</keyword>
<keyword evidence="8 16" id="KW-0812">Transmembrane</keyword>
<dbReference type="InterPro" id="IPR048254">
    <property type="entry name" value="CDP_ALCOHOL_P_TRANSF_CS"/>
</dbReference>
<dbReference type="PROSITE" id="PS00379">
    <property type="entry name" value="CDP_ALCOHOL_P_TRANSF"/>
    <property type="match status" value="1"/>
</dbReference>
<evidence type="ECO:0000256" key="1">
    <source>
        <dbReference type="ARBA" id="ARBA00004141"/>
    </source>
</evidence>
<keyword evidence="12" id="KW-0594">Phospholipid biosynthesis</keyword>
<comment type="subcellular location">
    <subcellularLocation>
        <location evidence="1">Membrane</location>
        <topology evidence="1">Multi-pass membrane protein</topology>
    </subcellularLocation>
</comment>
<feature type="transmembrane region" description="Helical" evidence="16">
    <location>
        <begin position="130"/>
        <end position="150"/>
    </location>
</feature>
<comment type="catalytic activity">
    <reaction evidence="14">
        <text>a CDP-1,2-diacyl-sn-glycerol + sn-glycerol 3-phosphate = a 1,2-diacyl-sn-glycero-3-phospho-(1'-sn-glycero-3'-phosphate) + CMP + H(+)</text>
        <dbReference type="Rhea" id="RHEA:12593"/>
        <dbReference type="ChEBI" id="CHEBI:15378"/>
        <dbReference type="ChEBI" id="CHEBI:57597"/>
        <dbReference type="ChEBI" id="CHEBI:58332"/>
        <dbReference type="ChEBI" id="CHEBI:60110"/>
        <dbReference type="ChEBI" id="CHEBI:60377"/>
        <dbReference type="EC" id="2.7.8.5"/>
    </reaction>
</comment>
<comment type="caution">
    <text evidence="17">The sequence shown here is derived from an EMBL/GenBank/DDBJ whole genome shotgun (WGS) entry which is preliminary data.</text>
</comment>
<evidence type="ECO:0000256" key="2">
    <source>
        <dbReference type="ARBA" id="ARBA00005042"/>
    </source>
</evidence>
<evidence type="ECO:0000256" key="15">
    <source>
        <dbReference type="RuleBase" id="RU003750"/>
    </source>
</evidence>
<evidence type="ECO:0000313" key="18">
    <source>
        <dbReference type="Proteomes" id="UP001143362"/>
    </source>
</evidence>
<keyword evidence="10" id="KW-0443">Lipid metabolism</keyword>
<evidence type="ECO:0000256" key="9">
    <source>
        <dbReference type="ARBA" id="ARBA00022989"/>
    </source>
</evidence>
<evidence type="ECO:0000256" key="3">
    <source>
        <dbReference type="ARBA" id="ARBA00010441"/>
    </source>
</evidence>
<dbReference type="Proteomes" id="UP001143362">
    <property type="component" value="Unassembled WGS sequence"/>
</dbReference>
<evidence type="ECO:0000256" key="14">
    <source>
        <dbReference type="ARBA" id="ARBA00048586"/>
    </source>
</evidence>
<dbReference type="EMBL" id="SHNN01000001">
    <property type="protein sequence ID" value="MCX2980550.1"/>
    <property type="molecule type" value="Genomic_DNA"/>
</dbReference>
<protein>
    <recommendedName>
        <fullName evidence="5">CDP-diacylglycerol--glycerol-3-phosphate 3-phosphatidyltransferase</fullName>
        <ecNumber evidence="4">2.7.8.5</ecNumber>
    </recommendedName>
</protein>
<comment type="similarity">
    <text evidence="3 15">Belongs to the CDP-alcohol phosphatidyltransferase class-I family.</text>
</comment>
<evidence type="ECO:0000313" key="17">
    <source>
        <dbReference type="EMBL" id="MCX2980550.1"/>
    </source>
</evidence>
<accession>A0ABT3TED6</accession>
<comment type="pathway">
    <text evidence="2">Phospholipid metabolism; phosphatidylglycerol biosynthesis; phosphatidylglycerol from CDP-diacylglycerol: step 1/2.</text>
</comment>
<organism evidence="17 18">
    <name type="scientific">Candidatus Litorirhabdus singularis</name>
    <dbReference type="NCBI Taxonomy" id="2518993"/>
    <lineage>
        <taxon>Bacteria</taxon>
        <taxon>Pseudomonadati</taxon>
        <taxon>Pseudomonadota</taxon>
        <taxon>Gammaproteobacteria</taxon>
        <taxon>Cellvibrionales</taxon>
        <taxon>Halieaceae</taxon>
        <taxon>Candidatus Litorirhabdus</taxon>
    </lineage>
</organism>
<dbReference type="PANTHER" id="PTHR14269:SF11">
    <property type="entry name" value="CDP-DIACYLGLYCEROL--GLYCEROL-3-PHOSPHATE 3-PHOSPHATIDYLTRANSFERASE"/>
    <property type="match status" value="1"/>
</dbReference>
<evidence type="ECO:0000256" key="6">
    <source>
        <dbReference type="ARBA" id="ARBA00022516"/>
    </source>
</evidence>
<reference evidence="17" key="1">
    <citation type="submission" date="2019-02" db="EMBL/GenBank/DDBJ databases">
        <authorList>
            <person name="Li S.-H."/>
        </authorList>
    </citation>
    <scope>NUCLEOTIDE SEQUENCE</scope>
    <source>
        <strain evidence="17">IMCC14734</strain>
    </source>
</reference>
<dbReference type="InterPro" id="IPR043130">
    <property type="entry name" value="CDP-OH_PTrfase_TM_dom"/>
</dbReference>
<evidence type="ECO:0000256" key="7">
    <source>
        <dbReference type="ARBA" id="ARBA00022679"/>
    </source>
</evidence>
<dbReference type="InterPro" id="IPR050324">
    <property type="entry name" value="CDP-alcohol_PTase-I"/>
</dbReference>
<keyword evidence="6" id="KW-0444">Lipid biosynthesis</keyword>